<dbReference type="SMART" id="SM00184">
    <property type="entry name" value="RING"/>
    <property type="match status" value="1"/>
</dbReference>
<organism evidence="7 8">
    <name type="scientific">Papaver nudicaule</name>
    <name type="common">Iceland poppy</name>
    <dbReference type="NCBI Taxonomy" id="74823"/>
    <lineage>
        <taxon>Eukaryota</taxon>
        <taxon>Viridiplantae</taxon>
        <taxon>Streptophyta</taxon>
        <taxon>Embryophyta</taxon>
        <taxon>Tracheophyta</taxon>
        <taxon>Spermatophyta</taxon>
        <taxon>Magnoliopsida</taxon>
        <taxon>Ranunculales</taxon>
        <taxon>Papaveraceae</taxon>
        <taxon>Papaveroideae</taxon>
        <taxon>Papaver</taxon>
    </lineage>
</organism>
<dbReference type="AlphaFoldDB" id="A0AA41W140"/>
<accession>A0AA41W140</accession>
<reference evidence="7" key="1">
    <citation type="submission" date="2022-03" db="EMBL/GenBank/DDBJ databases">
        <title>A functionally conserved STORR gene fusion in Papaver species that diverged 16.8 million years ago.</title>
        <authorList>
            <person name="Catania T."/>
        </authorList>
    </citation>
    <scope>NUCLEOTIDE SEQUENCE</scope>
    <source>
        <strain evidence="7">S-191538</strain>
    </source>
</reference>
<gene>
    <name evidence="7" type="ORF">MKW94_005493</name>
</gene>
<keyword evidence="3" id="KW-0862">Zinc</keyword>
<comment type="caution">
    <text evidence="7">The sequence shown here is derived from an EMBL/GenBank/DDBJ whole genome shotgun (WGS) entry which is preliminary data.</text>
</comment>
<dbReference type="GO" id="GO:0005634">
    <property type="term" value="C:nucleus"/>
    <property type="evidence" value="ECO:0007669"/>
    <property type="project" value="TreeGrafter"/>
</dbReference>
<keyword evidence="1" id="KW-0479">Metal-binding</keyword>
<evidence type="ECO:0000313" key="7">
    <source>
        <dbReference type="EMBL" id="MCL7051261.1"/>
    </source>
</evidence>
<evidence type="ECO:0000256" key="5">
    <source>
        <dbReference type="SAM" id="MobiDB-lite"/>
    </source>
</evidence>
<dbReference type="PANTHER" id="PTHR45931">
    <property type="entry name" value="SI:CH211-59O9.10"/>
    <property type="match status" value="1"/>
</dbReference>
<dbReference type="InterPro" id="IPR013083">
    <property type="entry name" value="Znf_RING/FYVE/PHD"/>
</dbReference>
<sequence>MSSSDNRFNPRNWSPGSSGMSNNNRLFQASLYGPAHGAAFQFPSGSPSHRRVIVVPGEMAHTVNPRLRQFIQDFPPMMGTANQWPMELPPQQVESTITQEEQHRALNKLKKVIYNPPTKRTWCLYYRDTRSGSFNSKEEGNDDKGCVICIEDFVPNTEVLVTPCNHMFHEECIIPWVKSHGQCPICRSALGKPDRDNNLPMINNPSYNNNTNTNIYTTNSHSHGNSNGYFTPDDISADDLISLLRSVEFERMAFTHY</sequence>
<dbReference type="Pfam" id="PF13639">
    <property type="entry name" value="zf-RING_2"/>
    <property type="match status" value="1"/>
</dbReference>
<evidence type="ECO:0000256" key="1">
    <source>
        <dbReference type="ARBA" id="ARBA00022723"/>
    </source>
</evidence>
<evidence type="ECO:0000256" key="4">
    <source>
        <dbReference type="PROSITE-ProRule" id="PRU00175"/>
    </source>
</evidence>
<evidence type="ECO:0000256" key="3">
    <source>
        <dbReference type="ARBA" id="ARBA00022833"/>
    </source>
</evidence>
<dbReference type="InterPro" id="IPR051834">
    <property type="entry name" value="RING_finger_E3_ligase"/>
</dbReference>
<evidence type="ECO:0000256" key="2">
    <source>
        <dbReference type="ARBA" id="ARBA00022771"/>
    </source>
</evidence>
<dbReference type="EMBL" id="JAJJMA010336512">
    <property type="protein sequence ID" value="MCL7051261.1"/>
    <property type="molecule type" value="Genomic_DNA"/>
</dbReference>
<dbReference type="Gene3D" id="3.30.40.10">
    <property type="entry name" value="Zinc/RING finger domain, C3HC4 (zinc finger)"/>
    <property type="match status" value="1"/>
</dbReference>
<dbReference type="PANTHER" id="PTHR45931:SF16">
    <property type="entry name" value="RING_U-BOX SUPERFAMILY PROTEIN"/>
    <property type="match status" value="1"/>
</dbReference>
<keyword evidence="8" id="KW-1185">Reference proteome</keyword>
<proteinExistence type="predicted"/>
<feature type="region of interest" description="Disordered" evidence="5">
    <location>
        <begin position="1"/>
        <end position="20"/>
    </location>
</feature>
<dbReference type="GO" id="GO:0061630">
    <property type="term" value="F:ubiquitin protein ligase activity"/>
    <property type="evidence" value="ECO:0007669"/>
    <property type="project" value="TreeGrafter"/>
</dbReference>
<evidence type="ECO:0000259" key="6">
    <source>
        <dbReference type="PROSITE" id="PS50089"/>
    </source>
</evidence>
<protein>
    <recommendedName>
        <fullName evidence="6">RING-type domain-containing protein</fullName>
    </recommendedName>
</protein>
<dbReference type="SUPFAM" id="SSF57850">
    <property type="entry name" value="RING/U-box"/>
    <property type="match status" value="1"/>
</dbReference>
<name>A0AA41W140_PAPNU</name>
<dbReference type="GO" id="GO:0008270">
    <property type="term" value="F:zinc ion binding"/>
    <property type="evidence" value="ECO:0007669"/>
    <property type="project" value="UniProtKB-KW"/>
</dbReference>
<keyword evidence="2 4" id="KW-0863">Zinc-finger</keyword>
<evidence type="ECO:0000313" key="8">
    <source>
        <dbReference type="Proteomes" id="UP001177140"/>
    </source>
</evidence>
<feature type="domain" description="RING-type" evidence="6">
    <location>
        <begin position="146"/>
        <end position="187"/>
    </location>
</feature>
<dbReference type="GO" id="GO:0006511">
    <property type="term" value="P:ubiquitin-dependent protein catabolic process"/>
    <property type="evidence" value="ECO:0007669"/>
    <property type="project" value="TreeGrafter"/>
</dbReference>
<dbReference type="PROSITE" id="PS50089">
    <property type="entry name" value="ZF_RING_2"/>
    <property type="match status" value="1"/>
</dbReference>
<dbReference type="Proteomes" id="UP001177140">
    <property type="component" value="Unassembled WGS sequence"/>
</dbReference>
<dbReference type="InterPro" id="IPR001841">
    <property type="entry name" value="Znf_RING"/>
</dbReference>